<dbReference type="Pfam" id="PF00044">
    <property type="entry name" value="Gp_dh_N"/>
    <property type="match status" value="1"/>
</dbReference>
<dbReference type="Gene3D" id="3.40.50.720">
    <property type="entry name" value="NAD(P)-binding Rossmann-like Domain"/>
    <property type="match status" value="1"/>
</dbReference>
<dbReference type="SMART" id="SM00846">
    <property type="entry name" value="Gp_dh_N"/>
    <property type="match status" value="1"/>
</dbReference>
<dbReference type="Pfam" id="PF02800">
    <property type="entry name" value="Gp_dh_C"/>
    <property type="match status" value="1"/>
</dbReference>
<feature type="binding site" evidence="4">
    <location>
        <position position="352"/>
    </location>
    <ligand>
        <name>NAD(+)</name>
        <dbReference type="ChEBI" id="CHEBI:57540"/>
    </ligand>
</feature>
<feature type="site" description="Activates thiol group during catalysis" evidence="5">
    <location>
        <position position="219"/>
    </location>
</feature>
<dbReference type="PRINTS" id="PR00078">
    <property type="entry name" value="G3PDHDRGNASE"/>
</dbReference>
<dbReference type="EC" id="1.2.1.12" evidence="8"/>
<dbReference type="InterPro" id="IPR020831">
    <property type="entry name" value="GlycerAld/Erythrose_P_DH"/>
</dbReference>
<evidence type="ECO:0000256" key="3">
    <source>
        <dbReference type="PIRSR" id="PIRSR000149-1"/>
    </source>
</evidence>
<dbReference type="InterPro" id="IPR036291">
    <property type="entry name" value="NAD(P)-bd_dom_sf"/>
</dbReference>
<keyword evidence="4" id="KW-0520">NAD</keyword>
<evidence type="ECO:0000259" key="7">
    <source>
        <dbReference type="SMART" id="SM00846"/>
    </source>
</evidence>
<dbReference type="KEGG" id="ptp:RCA23_c03820"/>
<dbReference type="InterPro" id="IPR020830">
    <property type="entry name" value="GlycerAld_3-P_DH_AS"/>
</dbReference>
<feature type="domain" description="Glyceraldehyde 3-phosphate dehydrogenase NAD(P) binding" evidence="7">
    <location>
        <begin position="44"/>
        <end position="192"/>
    </location>
</feature>
<dbReference type="PROSITE" id="PS00071">
    <property type="entry name" value="GAPDH"/>
    <property type="match status" value="1"/>
</dbReference>
<name>A0AAN0VHD8_9RHOB</name>
<evidence type="ECO:0000256" key="6">
    <source>
        <dbReference type="RuleBase" id="RU000397"/>
    </source>
</evidence>
<protein>
    <submittedName>
        <fullName evidence="8">Glyceraldehyde-3-phosphate dehydrogenase Gap</fullName>
        <ecNumber evidence="8">1.2.1.12</ecNumber>
    </submittedName>
</protein>
<feature type="active site" description="Nucleophile" evidence="3">
    <location>
        <position position="192"/>
    </location>
</feature>
<gene>
    <name evidence="8" type="primary">gap1</name>
    <name evidence="8" type="ORF">RCA23_c03820</name>
</gene>
<organism evidence="8 9">
    <name type="scientific">Planktomarina temperata RCA23</name>
    <dbReference type="NCBI Taxonomy" id="666509"/>
    <lineage>
        <taxon>Bacteria</taxon>
        <taxon>Pseudomonadati</taxon>
        <taxon>Pseudomonadota</taxon>
        <taxon>Alphaproteobacteria</taxon>
        <taxon>Rhodobacterales</taxon>
        <taxon>Paracoccaceae</taxon>
        <taxon>Planktomarina</taxon>
    </lineage>
</organism>
<dbReference type="InterPro" id="IPR020828">
    <property type="entry name" value="GlycerAld_3-P_DH_NAD(P)-bd"/>
</dbReference>
<dbReference type="Proteomes" id="UP000028680">
    <property type="component" value="Chromosome"/>
</dbReference>
<sequence length="368" mass="39564">MDFHNVQFGAGLSEVFGMVSAPAHPFFQFWRRMLGKEETMGRPIRFAINGFGRIGRAVARQWVEQQAEGRFDLVAINDIAPLETCAYLLEFDSVYGPIVGSIESSSDRLIVNGHAVRFSQKSDLAAVDLSDVDVVFECTGKAVTAQFASAGLRAGAQRVLISGPSECADVTVVLGANDHVLSGQRIVSNASCTTNALAPLLRVLHEAYGVLAGHMTTIHCYTGSQPTVDAPRGAALERNRAAALSMVPTSTSAAVLIDKILPDLAGRVKGCAVRVPTASVSAVDLTCQVAHPVEQEALIELLRQARPDILGMTDRPLVSSDLRARRESLVIAAPQVAVMGQDLLRIFGWYDNEWGFSARMFDVAAKIT</sequence>
<dbReference type="SUPFAM" id="SSF55347">
    <property type="entry name" value="Glyceraldehyde-3-phosphate dehydrogenase-like, C-terminal domain"/>
    <property type="match status" value="1"/>
</dbReference>
<keyword evidence="2 8" id="KW-0560">Oxidoreductase</keyword>
<keyword evidence="4" id="KW-0547">Nucleotide-binding</keyword>
<dbReference type="AlphaFoldDB" id="A0AAN0VHD8"/>
<dbReference type="Gene3D" id="3.30.360.10">
    <property type="entry name" value="Dihydrodipicolinate Reductase, domain 2"/>
    <property type="match status" value="1"/>
</dbReference>
<dbReference type="GO" id="GO:0004365">
    <property type="term" value="F:glyceraldehyde-3-phosphate dehydrogenase (NAD+) (phosphorylating) activity"/>
    <property type="evidence" value="ECO:0007669"/>
    <property type="project" value="UniProtKB-EC"/>
</dbReference>
<feature type="binding site" evidence="4">
    <location>
        <position position="162"/>
    </location>
    <ligand>
        <name>NAD(+)</name>
        <dbReference type="ChEBI" id="CHEBI:57540"/>
    </ligand>
</feature>
<feature type="binding site" evidence="4">
    <location>
        <begin position="53"/>
        <end position="54"/>
    </location>
    <ligand>
        <name>NAD(+)</name>
        <dbReference type="ChEBI" id="CHEBI:57540"/>
    </ligand>
</feature>
<evidence type="ECO:0000256" key="2">
    <source>
        <dbReference type="ARBA" id="ARBA00023002"/>
    </source>
</evidence>
<keyword evidence="9" id="KW-1185">Reference proteome</keyword>
<reference evidence="8 9" key="1">
    <citation type="journal article" date="2014" name="ISME J.">
        <title>Adaptation of an abundant Roseobacter RCA organism to pelagic systems revealed by genomic and transcriptomic analyses.</title>
        <authorList>
            <person name="Voget S."/>
            <person name="Wemheuer B."/>
            <person name="Brinkhoff T."/>
            <person name="Vollmers J."/>
            <person name="Dietrich S."/>
            <person name="Giebel H.A."/>
            <person name="Beardsley C."/>
            <person name="Sardemann C."/>
            <person name="Bakenhus I."/>
            <person name="Billerbeck S."/>
            <person name="Daniel R."/>
            <person name="Simon M."/>
        </authorList>
    </citation>
    <scope>NUCLEOTIDE SEQUENCE [LARGE SCALE GENOMIC DNA]</scope>
    <source>
        <strain evidence="8 9">RCA23</strain>
    </source>
</reference>
<dbReference type="GO" id="GO:0051287">
    <property type="term" value="F:NAD binding"/>
    <property type="evidence" value="ECO:0007669"/>
    <property type="project" value="InterPro"/>
</dbReference>
<dbReference type="InterPro" id="IPR020829">
    <property type="entry name" value="GlycerAld_3-P_DH_cat"/>
</dbReference>
<accession>A0AAN0VHD8</accession>
<proteinExistence type="inferred from homology"/>
<dbReference type="SUPFAM" id="SSF51735">
    <property type="entry name" value="NAD(P)-binding Rossmann-fold domains"/>
    <property type="match status" value="1"/>
</dbReference>
<evidence type="ECO:0000256" key="5">
    <source>
        <dbReference type="PIRSR" id="PIRSR000149-4"/>
    </source>
</evidence>
<comment type="similarity">
    <text evidence="6">Belongs to the glyceraldehyde-3-phosphate dehydrogenase family.</text>
</comment>
<evidence type="ECO:0000256" key="1">
    <source>
        <dbReference type="ARBA" id="ARBA00011881"/>
    </source>
</evidence>
<feature type="binding site" evidence="4">
    <location>
        <position position="78"/>
    </location>
    <ligand>
        <name>NAD(+)</name>
        <dbReference type="ChEBI" id="CHEBI:57540"/>
    </ligand>
</feature>
<evidence type="ECO:0000256" key="4">
    <source>
        <dbReference type="PIRSR" id="PIRSR000149-3"/>
    </source>
</evidence>
<evidence type="ECO:0000313" key="9">
    <source>
        <dbReference type="Proteomes" id="UP000028680"/>
    </source>
</evidence>
<comment type="subunit">
    <text evidence="1">Homotetramer.</text>
</comment>
<dbReference type="FunFam" id="3.40.50.720:FF:000001">
    <property type="entry name" value="Glyceraldehyde-3-phosphate dehydrogenase"/>
    <property type="match status" value="1"/>
</dbReference>
<dbReference type="PANTHER" id="PTHR43148">
    <property type="entry name" value="GLYCERALDEHYDE-3-PHOSPHATE DEHYDROGENASE 2"/>
    <property type="match status" value="1"/>
</dbReference>
<dbReference type="CDD" id="cd05214">
    <property type="entry name" value="GAPDH_I_N"/>
    <property type="match status" value="1"/>
</dbReference>
<dbReference type="EMBL" id="CP003984">
    <property type="protein sequence ID" value="AII85944.1"/>
    <property type="molecule type" value="Genomic_DNA"/>
</dbReference>
<dbReference type="PIRSF" id="PIRSF000149">
    <property type="entry name" value="GAP_DH"/>
    <property type="match status" value="1"/>
</dbReference>
<evidence type="ECO:0000313" key="8">
    <source>
        <dbReference type="EMBL" id="AII85944.1"/>
    </source>
</evidence>